<dbReference type="EC" id="2.3.2.27" evidence="4"/>
<comment type="pathway">
    <text evidence="3">Protein modification; protein ubiquitination.</text>
</comment>
<feature type="transmembrane region" description="Helical" evidence="11">
    <location>
        <begin position="24"/>
        <end position="47"/>
    </location>
</feature>
<feature type="compositionally biased region" description="Low complexity" evidence="10">
    <location>
        <begin position="145"/>
        <end position="160"/>
    </location>
</feature>
<keyword evidence="13" id="KW-1185">Reference proteome</keyword>
<dbReference type="AlphaFoldDB" id="A0A0B7NN54"/>
<feature type="region of interest" description="Disordered" evidence="10">
    <location>
        <begin position="128"/>
        <end position="179"/>
    </location>
</feature>
<evidence type="ECO:0000313" key="13">
    <source>
        <dbReference type="Proteomes" id="UP000054107"/>
    </source>
</evidence>
<feature type="compositionally biased region" description="Basic and acidic residues" evidence="10">
    <location>
        <begin position="202"/>
        <end position="211"/>
    </location>
</feature>
<comment type="catalytic activity">
    <reaction evidence="1">
        <text>S-ubiquitinyl-[E2 ubiquitin-conjugating enzyme]-L-cysteine + [acceptor protein]-L-lysine = [E2 ubiquitin-conjugating enzyme]-L-cysteine + N(6)-ubiquitinyl-[acceptor protein]-L-lysine.</text>
        <dbReference type="EC" id="2.3.2.27"/>
    </reaction>
</comment>
<evidence type="ECO:0000256" key="2">
    <source>
        <dbReference type="ARBA" id="ARBA00004141"/>
    </source>
</evidence>
<organism evidence="12 13">
    <name type="scientific">Parasitella parasitica</name>
    <dbReference type="NCBI Taxonomy" id="35722"/>
    <lineage>
        <taxon>Eukaryota</taxon>
        <taxon>Fungi</taxon>
        <taxon>Fungi incertae sedis</taxon>
        <taxon>Mucoromycota</taxon>
        <taxon>Mucoromycotina</taxon>
        <taxon>Mucoromycetes</taxon>
        <taxon>Mucorales</taxon>
        <taxon>Mucorineae</taxon>
        <taxon>Mucoraceae</taxon>
        <taxon>Parasitella</taxon>
    </lineage>
</organism>
<keyword evidence="6 11" id="KW-0812">Transmembrane</keyword>
<dbReference type="GO" id="GO:0061630">
    <property type="term" value="F:ubiquitin protein ligase activity"/>
    <property type="evidence" value="ECO:0007669"/>
    <property type="project" value="UniProtKB-EC"/>
</dbReference>
<dbReference type="OrthoDB" id="1108038at2759"/>
<dbReference type="Proteomes" id="UP000054107">
    <property type="component" value="Unassembled WGS sequence"/>
</dbReference>
<feature type="transmembrane region" description="Helical" evidence="11">
    <location>
        <begin position="1047"/>
        <end position="1065"/>
    </location>
</feature>
<dbReference type="PANTHER" id="PTHR13145:SF0">
    <property type="entry name" value="E3 UBIQUITIN-PROTEIN LIGASE MARCHF6"/>
    <property type="match status" value="1"/>
</dbReference>
<proteinExistence type="predicted"/>
<accession>A0A0B7NN54</accession>
<feature type="transmembrane region" description="Helical" evidence="11">
    <location>
        <begin position="672"/>
        <end position="698"/>
    </location>
</feature>
<dbReference type="GO" id="GO:0005789">
    <property type="term" value="C:endoplasmic reticulum membrane"/>
    <property type="evidence" value="ECO:0007669"/>
    <property type="project" value="TreeGrafter"/>
</dbReference>
<evidence type="ECO:0000256" key="4">
    <source>
        <dbReference type="ARBA" id="ARBA00012483"/>
    </source>
</evidence>
<evidence type="ECO:0000256" key="3">
    <source>
        <dbReference type="ARBA" id="ARBA00004906"/>
    </source>
</evidence>
<name>A0A0B7NN54_9FUNG</name>
<sequence>MPSAIPKSVFLGHLKNMLCLVSRWTLRACLVLFIWLGVVPFFTVWIWRFYFWNADTANLLLNKYVLAAQKTSGNEATATDDEQRGGIWETVLYDCLQGWLISSIVTVVFIAGFLLREWVIQNVPAELHDPNDQEEEEEGEEHVPEVIPEVVPAQPQQQIPRMRRGRINDPRRPPLREEPSDYENLEAMWLMDDAQALPPSHVPERHDRDPFDLDSGSEDDDAFDDGGFFDESSEEEDEGHVRAERVREILDTIQREQQNQRNIIPHPADLNAHHINDNQQAIEPPQNEGMDNVANEGREAGGPEEIDGILEAIGMKGSIYMLFQNSGLMTLLMSLCLGAGVWLPYVLGVFFITIRPWDGVFLLIDTLQYLSDPVLDYVSDRWLDFYTRLDPVSQWIPAWTPTLLKSTIVTALQIGQTLIRFFSAGISQEALLTTNNITMPMATANTTISATGGLISSQQDVLMDPATVQSYRVSLWHDLITFWNYARPICQSFLRYYAQMPTGDTAADRLGCIATGYVILVVIGSLYLSRTQNVYAQIGRTARQIIRQLGILLKVAFFVVIEVTVFPLGCGLLLDCVALSLFYKIGGGGHLLAIHRRMTFLRENATSSVFIHWVIGTGFMFLFAAMVTFCRNIVRPGVIWFIRDPNDPQFNPVKEIVKRPVLTQLQKMGASAVIYGFVIEVGVGGLVAVTGAVFDGILPLKWSYTQPLTTIPMDLLVVMIVVPSMVYYLDPKQLLEKTTIRWTSWLCHQLRLTSFLLGGRPTSEEGYIKHNRIWRAWIQHQQQQQRPLSNHATFHYHQDSNINNNKKEQHEFVRNGLLVRAPKHDGVRYVPGRRMLVPVDPITLEALDPHERHLGHPAAANLPGEEEDDHTMIVYLPPQFKLRMAIFMTIMWVSWSALLCYVFVGPIAVGRWLFQHCGIIAHQPGQKIHDIYAYFVGGCVMILAATVVKKSKSIISLSTFDLSRVLYAVNWNWGARAPVIDVFSVYTNGLVCLTLADGIASVLPNQTLAQSLIRGNQGVHWASDPAWIIGDIASVFNDHDTANRVRFLQIVYPAVFIGLALYYFSSAFTKFGRRWSQSVREDHYLVGRVLHNMDTAPLT</sequence>
<evidence type="ECO:0000313" key="12">
    <source>
        <dbReference type="EMBL" id="CEP18842.1"/>
    </source>
</evidence>
<evidence type="ECO:0000256" key="6">
    <source>
        <dbReference type="ARBA" id="ARBA00022692"/>
    </source>
</evidence>
<evidence type="ECO:0000256" key="10">
    <source>
        <dbReference type="SAM" id="MobiDB-lite"/>
    </source>
</evidence>
<feature type="transmembrane region" description="Helical" evidence="11">
    <location>
        <begin position="96"/>
        <end position="115"/>
    </location>
</feature>
<evidence type="ECO:0000256" key="11">
    <source>
        <dbReference type="SAM" id="Phobius"/>
    </source>
</evidence>
<gene>
    <name evidence="12" type="primary">PARPA_13150.1 scaffold 45923</name>
</gene>
<keyword evidence="8 11" id="KW-1133">Transmembrane helix</keyword>
<comment type="subcellular location">
    <subcellularLocation>
        <location evidence="2">Membrane</location>
        <topology evidence="2">Multi-pass membrane protein</topology>
    </subcellularLocation>
</comment>
<keyword evidence="7" id="KW-0833">Ubl conjugation pathway</keyword>
<evidence type="ECO:0000256" key="1">
    <source>
        <dbReference type="ARBA" id="ARBA00000900"/>
    </source>
</evidence>
<feature type="transmembrane region" description="Helical" evidence="11">
    <location>
        <begin position="885"/>
        <end position="904"/>
    </location>
</feature>
<feature type="region of interest" description="Disordered" evidence="10">
    <location>
        <begin position="197"/>
        <end position="242"/>
    </location>
</feature>
<reference evidence="12 13" key="1">
    <citation type="submission" date="2014-09" db="EMBL/GenBank/DDBJ databases">
        <authorList>
            <person name="Ellenberger Sabrina"/>
        </authorList>
    </citation>
    <scope>NUCLEOTIDE SEQUENCE [LARGE SCALE GENOMIC DNA]</scope>
    <source>
        <strain evidence="12 13">CBS 412.66</strain>
    </source>
</reference>
<keyword evidence="9 11" id="KW-0472">Membrane</keyword>
<dbReference type="GO" id="GO:0036503">
    <property type="term" value="P:ERAD pathway"/>
    <property type="evidence" value="ECO:0007669"/>
    <property type="project" value="TreeGrafter"/>
</dbReference>
<dbReference type="EMBL" id="LN733911">
    <property type="protein sequence ID" value="CEP18842.1"/>
    <property type="molecule type" value="Genomic_DNA"/>
</dbReference>
<feature type="transmembrane region" description="Helical" evidence="11">
    <location>
        <begin position="331"/>
        <end position="354"/>
    </location>
</feature>
<evidence type="ECO:0000256" key="8">
    <source>
        <dbReference type="ARBA" id="ARBA00022989"/>
    </source>
</evidence>
<feature type="transmembrane region" description="Helical" evidence="11">
    <location>
        <begin position="931"/>
        <end position="948"/>
    </location>
</feature>
<feature type="transmembrane region" description="Helical" evidence="11">
    <location>
        <begin position="506"/>
        <end position="528"/>
    </location>
</feature>
<feature type="compositionally biased region" description="Basic and acidic residues" evidence="10">
    <location>
        <begin position="166"/>
        <end position="179"/>
    </location>
</feature>
<feature type="transmembrane region" description="Helical" evidence="11">
    <location>
        <begin position="610"/>
        <end position="634"/>
    </location>
</feature>
<keyword evidence="5" id="KW-0808">Transferase</keyword>
<feature type="transmembrane region" description="Helical" evidence="11">
    <location>
        <begin position="710"/>
        <end position="729"/>
    </location>
</feature>
<feature type="compositionally biased region" description="Acidic residues" evidence="10">
    <location>
        <begin position="215"/>
        <end position="238"/>
    </location>
</feature>
<evidence type="ECO:0000256" key="5">
    <source>
        <dbReference type="ARBA" id="ARBA00022679"/>
    </source>
</evidence>
<feature type="transmembrane region" description="Helical" evidence="11">
    <location>
        <begin position="549"/>
        <end position="574"/>
    </location>
</feature>
<protein>
    <recommendedName>
        <fullName evidence="4">RING-type E3 ubiquitin transferase</fullName>
        <ecNumber evidence="4">2.3.2.27</ecNumber>
    </recommendedName>
</protein>
<evidence type="ECO:0000256" key="9">
    <source>
        <dbReference type="ARBA" id="ARBA00023136"/>
    </source>
</evidence>
<dbReference type="PANTHER" id="PTHR13145">
    <property type="entry name" value="SSM4 PROTEIN"/>
    <property type="match status" value="1"/>
</dbReference>
<dbReference type="STRING" id="35722.A0A0B7NN54"/>
<evidence type="ECO:0000256" key="7">
    <source>
        <dbReference type="ARBA" id="ARBA00022786"/>
    </source>
</evidence>